<dbReference type="InterPro" id="IPR017008">
    <property type="entry name" value="UCP032817-like"/>
</dbReference>
<name>A0A133XDR6_9RHOO</name>
<evidence type="ECO:0000256" key="1">
    <source>
        <dbReference type="SAM" id="MobiDB-lite"/>
    </source>
</evidence>
<dbReference type="STRING" id="281362.AT959_19900"/>
<sequence>MAKLIIVGLLALLAVLLWRNWGKRRQAAYIDSFPYQRFLDQRLAARRPELSEAQRSEVFAGLQDYFQLCRTAGRRMVAMPSQAVDDAWHEFILFTRHYDKFCRRAFGRFLHHTPAAAMNSPTQASDGIRRAWRLACAREEIDPKNPQRLPRLFALDAALAISGGFIYQLDCLAQAQGATGSGFCASHIGCSSGCSGDSGSSSNGDSGSDGGGGCGGSCGGD</sequence>
<gene>
    <name evidence="2" type="ORF">AT959_19900</name>
</gene>
<dbReference type="Proteomes" id="UP000070186">
    <property type="component" value="Unassembled WGS sequence"/>
</dbReference>
<dbReference type="PIRSF" id="PIRSF032817">
    <property type="entry name" value="UCP032817"/>
    <property type="match status" value="1"/>
</dbReference>
<proteinExistence type="predicted"/>
<reference evidence="2 3" key="1">
    <citation type="submission" date="2015-12" db="EMBL/GenBank/DDBJ databases">
        <title>Nitrous oxide reduction kinetics distinguish bacteria harboring typical versus atypical NosZ.</title>
        <authorList>
            <person name="Yoon S."/>
            <person name="Nissen S."/>
            <person name="Park D."/>
            <person name="Sanford R.A."/>
            <person name="Loeffler F.E."/>
        </authorList>
    </citation>
    <scope>NUCLEOTIDE SEQUENCE [LARGE SCALE GENOMIC DNA]</scope>
    <source>
        <strain evidence="2 3">ATCC BAA-841</strain>
    </source>
</reference>
<feature type="region of interest" description="Disordered" evidence="1">
    <location>
        <begin position="201"/>
        <end position="221"/>
    </location>
</feature>
<accession>A0A133XDR6</accession>
<keyword evidence="3" id="KW-1185">Reference proteome</keyword>
<evidence type="ECO:0008006" key="4">
    <source>
        <dbReference type="Google" id="ProtNLM"/>
    </source>
</evidence>
<evidence type="ECO:0000313" key="2">
    <source>
        <dbReference type="EMBL" id="KXB29080.1"/>
    </source>
</evidence>
<dbReference type="AlphaFoldDB" id="A0A133XDR6"/>
<organism evidence="2 3">
    <name type="scientific">Dechloromonas denitrificans</name>
    <dbReference type="NCBI Taxonomy" id="281362"/>
    <lineage>
        <taxon>Bacteria</taxon>
        <taxon>Pseudomonadati</taxon>
        <taxon>Pseudomonadota</taxon>
        <taxon>Betaproteobacteria</taxon>
        <taxon>Rhodocyclales</taxon>
        <taxon>Azonexaceae</taxon>
        <taxon>Dechloromonas</taxon>
    </lineage>
</organism>
<protein>
    <recommendedName>
        <fullName evidence="4">Glycine-rich domain-containing protein-like</fullName>
    </recommendedName>
</protein>
<comment type="caution">
    <text evidence="2">The sequence shown here is derived from an EMBL/GenBank/DDBJ whole genome shotgun (WGS) entry which is preliminary data.</text>
</comment>
<evidence type="ECO:0000313" key="3">
    <source>
        <dbReference type="Proteomes" id="UP000070186"/>
    </source>
</evidence>
<dbReference type="EMBL" id="LODL01000040">
    <property type="protein sequence ID" value="KXB29080.1"/>
    <property type="molecule type" value="Genomic_DNA"/>
</dbReference>
<dbReference type="RefSeq" id="WP_066887343.1">
    <property type="nucleotide sequence ID" value="NZ_LODL01000040.1"/>
</dbReference>
<feature type="compositionally biased region" description="Gly residues" evidence="1">
    <location>
        <begin position="207"/>
        <end position="221"/>
    </location>
</feature>